<comment type="similarity">
    <text evidence="1 6">Belongs to the SINA (Seven in absentia) family.</text>
</comment>
<keyword evidence="4 6" id="KW-0862">Zinc</keyword>
<evidence type="ECO:0000313" key="9">
    <source>
        <dbReference type="EMBL" id="VVD04531.1"/>
    </source>
</evidence>
<gene>
    <name evidence="9" type="ORF">LSINAPIS_LOCUS14266</name>
</gene>
<dbReference type="EC" id="2.3.2.27" evidence="6"/>
<keyword evidence="10" id="KW-1185">Reference proteome</keyword>
<feature type="compositionally biased region" description="Basic and acidic residues" evidence="7">
    <location>
        <begin position="221"/>
        <end position="231"/>
    </location>
</feature>
<accession>A0A5E4R3S8</accession>
<dbReference type="InterPro" id="IPR001841">
    <property type="entry name" value="Znf_RING"/>
</dbReference>
<evidence type="ECO:0000256" key="4">
    <source>
        <dbReference type="ARBA" id="ARBA00022833"/>
    </source>
</evidence>
<evidence type="ECO:0000256" key="7">
    <source>
        <dbReference type="SAM" id="MobiDB-lite"/>
    </source>
</evidence>
<keyword evidence="2 6" id="KW-0479">Metal-binding</keyword>
<dbReference type="GO" id="GO:0008270">
    <property type="term" value="F:zinc ion binding"/>
    <property type="evidence" value="ECO:0007669"/>
    <property type="project" value="UniProtKB-KW"/>
</dbReference>
<evidence type="ECO:0000256" key="5">
    <source>
        <dbReference type="PROSITE-ProRule" id="PRU00175"/>
    </source>
</evidence>
<comment type="domain">
    <text evidence="6">The RING-type zinc finger domain is essential for ubiquitin ligase activity.</text>
</comment>
<dbReference type="GO" id="GO:0043161">
    <property type="term" value="P:proteasome-mediated ubiquitin-dependent protein catabolic process"/>
    <property type="evidence" value="ECO:0007669"/>
    <property type="project" value="TreeGrafter"/>
</dbReference>
<reference evidence="9 10" key="1">
    <citation type="submission" date="2017-07" db="EMBL/GenBank/DDBJ databases">
        <authorList>
            <person name="Talla V."/>
            <person name="Backstrom N."/>
        </authorList>
    </citation>
    <scope>NUCLEOTIDE SEQUENCE [LARGE SCALE GENOMIC DNA]</scope>
</reference>
<keyword evidence="6" id="KW-0833">Ubl conjugation pathway</keyword>
<dbReference type="PANTHER" id="PTHR45877:SF2">
    <property type="entry name" value="E3 UBIQUITIN-PROTEIN LIGASE SINA-RELATED"/>
    <property type="match status" value="1"/>
</dbReference>
<name>A0A5E4R3S8_9NEOP</name>
<keyword evidence="3 5" id="KW-0863">Zinc-finger</keyword>
<dbReference type="Pfam" id="PF03145">
    <property type="entry name" value="Sina_TRAF"/>
    <property type="match status" value="1"/>
</dbReference>
<feature type="domain" description="RING-type" evidence="8">
    <location>
        <begin position="19"/>
        <end position="56"/>
    </location>
</feature>
<evidence type="ECO:0000256" key="1">
    <source>
        <dbReference type="ARBA" id="ARBA00009119"/>
    </source>
</evidence>
<dbReference type="GO" id="GO:0061630">
    <property type="term" value="F:ubiquitin protein ligase activity"/>
    <property type="evidence" value="ECO:0007669"/>
    <property type="project" value="UniProtKB-EC"/>
</dbReference>
<dbReference type="InterPro" id="IPR008974">
    <property type="entry name" value="TRAF-like"/>
</dbReference>
<dbReference type="GO" id="GO:0031624">
    <property type="term" value="F:ubiquitin conjugating enzyme binding"/>
    <property type="evidence" value="ECO:0007669"/>
    <property type="project" value="TreeGrafter"/>
</dbReference>
<dbReference type="AlphaFoldDB" id="A0A5E4R3S8"/>
<feature type="compositionally biased region" description="Polar residues" evidence="7">
    <location>
        <begin position="209"/>
        <end position="219"/>
    </location>
</feature>
<evidence type="ECO:0000256" key="6">
    <source>
        <dbReference type="RuleBase" id="RU201113"/>
    </source>
</evidence>
<protein>
    <recommendedName>
        <fullName evidence="6">E3 ubiquitin-protein ligase</fullName>
        <ecNumber evidence="6">2.3.2.27</ecNumber>
    </recommendedName>
</protein>
<comment type="domain">
    <text evidence="6">The SBD domain (substrate-binding domain) mediates the interaction with substrate proteins. It is related to the TRAF family.</text>
</comment>
<dbReference type="InterPro" id="IPR013083">
    <property type="entry name" value="Znf_RING/FYVE/PHD"/>
</dbReference>
<evidence type="ECO:0000313" key="10">
    <source>
        <dbReference type="Proteomes" id="UP000324832"/>
    </source>
</evidence>
<proteinExistence type="inferred from homology"/>
<dbReference type="Gene3D" id="2.60.210.10">
    <property type="entry name" value="Apoptosis, Tumor Necrosis Factor Receptor Associated Protein 2, Chain A"/>
    <property type="match status" value="1"/>
</dbReference>
<dbReference type="PANTHER" id="PTHR45877">
    <property type="entry name" value="E3 UBIQUITIN-PROTEIN LIGASE SIAH2"/>
    <property type="match status" value="1"/>
</dbReference>
<dbReference type="Proteomes" id="UP000324832">
    <property type="component" value="Unassembled WGS sequence"/>
</dbReference>
<evidence type="ECO:0000256" key="2">
    <source>
        <dbReference type="ARBA" id="ARBA00022723"/>
    </source>
</evidence>
<evidence type="ECO:0000259" key="8">
    <source>
        <dbReference type="PROSITE" id="PS50089"/>
    </source>
</evidence>
<dbReference type="SUPFAM" id="SSF57850">
    <property type="entry name" value="RING/U-box"/>
    <property type="match status" value="1"/>
</dbReference>
<feature type="region of interest" description="Disordered" evidence="7">
    <location>
        <begin position="209"/>
        <end position="250"/>
    </location>
</feature>
<dbReference type="InterPro" id="IPR049548">
    <property type="entry name" value="Sina-like_RING"/>
</dbReference>
<comment type="pathway">
    <text evidence="6">Protein modification; protein ubiquitination.</text>
</comment>
<dbReference type="InterPro" id="IPR004162">
    <property type="entry name" value="SINA-like_animal"/>
</dbReference>
<dbReference type="CDD" id="cd16571">
    <property type="entry name" value="RING-HC_SIAHs"/>
    <property type="match status" value="1"/>
</dbReference>
<evidence type="ECO:0000256" key="3">
    <source>
        <dbReference type="ARBA" id="ARBA00022771"/>
    </source>
</evidence>
<dbReference type="EMBL" id="FZQP02006870">
    <property type="protein sequence ID" value="VVD04531.1"/>
    <property type="molecule type" value="Genomic_DNA"/>
</dbReference>
<dbReference type="Pfam" id="PF21362">
    <property type="entry name" value="Sina_RING"/>
    <property type="match status" value="1"/>
</dbReference>
<comment type="function">
    <text evidence="6">E3 ubiquitin-protein ligase that mediates ubiquitination and subsequent proteasomal degradation of target proteins. E3 ubiquitin ligases accept ubiquitin from an E2 ubiquitin-conjugating enzyme in the form of a thioester and then directly transfers the ubiquitin to targeted substrates.</text>
</comment>
<sequence length="250" mass="28650">MAAAAKQNRAKQNALVPECPVCLNAMTVPIYQCTTGHSLCNDCTQKLSPPNCPICRQLITHMRNWALEEMIEKQKHPENIKENANSEFNLNHVSINAHLKQIFIMSMNKRVFIVSFDINPVNKMAFWAVQLIGTKKQAVDCTYEIQLTSMQTEKRMVTFKDHCFNDTMDDSEIYGLAKCPVMPLDMLSHFMKDNKLCFRCELKLSTYQKTKNDGPNRNQKPNKDAANERQFAKPHNSAGKNAYKNNMNKN</sequence>
<organism evidence="9 10">
    <name type="scientific">Leptidea sinapis</name>
    <dbReference type="NCBI Taxonomy" id="189913"/>
    <lineage>
        <taxon>Eukaryota</taxon>
        <taxon>Metazoa</taxon>
        <taxon>Ecdysozoa</taxon>
        <taxon>Arthropoda</taxon>
        <taxon>Hexapoda</taxon>
        <taxon>Insecta</taxon>
        <taxon>Pterygota</taxon>
        <taxon>Neoptera</taxon>
        <taxon>Endopterygota</taxon>
        <taxon>Lepidoptera</taxon>
        <taxon>Glossata</taxon>
        <taxon>Ditrysia</taxon>
        <taxon>Papilionoidea</taxon>
        <taxon>Pieridae</taxon>
        <taxon>Dismorphiinae</taxon>
        <taxon>Leptidea</taxon>
    </lineage>
</organism>
<dbReference type="PROSITE" id="PS50089">
    <property type="entry name" value="ZF_RING_2"/>
    <property type="match status" value="1"/>
</dbReference>
<feature type="non-terminal residue" evidence="9">
    <location>
        <position position="250"/>
    </location>
</feature>
<dbReference type="GO" id="GO:0005737">
    <property type="term" value="C:cytoplasm"/>
    <property type="evidence" value="ECO:0007669"/>
    <property type="project" value="InterPro"/>
</dbReference>
<dbReference type="GO" id="GO:0016567">
    <property type="term" value="P:protein ubiquitination"/>
    <property type="evidence" value="ECO:0007669"/>
    <property type="project" value="UniProtKB-UniPathway"/>
</dbReference>
<comment type="catalytic activity">
    <reaction evidence="6">
        <text>S-ubiquitinyl-[E2 ubiquitin-conjugating enzyme]-L-cysteine + [acceptor protein]-L-lysine = [E2 ubiquitin-conjugating enzyme]-L-cysteine + N(6)-ubiquitinyl-[acceptor protein]-L-lysine.</text>
        <dbReference type="EC" id="2.3.2.27"/>
    </reaction>
</comment>
<dbReference type="Gene3D" id="3.30.40.10">
    <property type="entry name" value="Zinc/RING finger domain, C3HC4 (zinc finger)"/>
    <property type="match status" value="1"/>
</dbReference>
<dbReference type="InterPro" id="IPR018121">
    <property type="entry name" value="7-in-absentia-prot_TRAF-dom"/>
</dbReference>
<dbReference type="UniPathway" id="UPA00143"/>